<evidence type="ECO:0000313" key="5">
    <source>
        <dbReference type="Proteomes" id="UP000549971"/>
    </source>
</evidence>
<keyword evidence="2" id="KW-0732">Signal</keyword>
<proteinExistence type="predicted"/>
<feature type="compositionally biased region" description="Polar residues" evidence="1">
    <location>
        <begin position="234"/>
        <end position="245"/>
    </location>
</feature>
<feature type="domain" description="Sialidase" evidence="3">
    <location>
        <begin position="514"/>
        <end position="733"/>
    </location>
</feature>
<reference evidence="4 5" key="1">
    <citation type="submission" date="2020-08" db="EMBL/GenBank/DDBJ databases">
        <title>Sequencing the genomes of 1000 actinobacteria strains.</title>
        <authorList>
            <person name="Klenk H.-P."/>
        </authorList>
    </citation>
    <scope>NUCLEOTIDE SEQUENCE [LARGE SCALE GENOMIC DNA]</scope>
    <source>
        <strain evidence="4 5">DSM 28967</strain>
    </source>
</reference>
<dbReference type="RefSeq" id="WP_184795450.1">
    <property type="nucleotide sequence ID" value="NZ_JACHMY010000001.1"/>
</dbReference>
<sequence>MSTARPRSSLCLLVLIALLCTLQQWTPAAAEVTAWPATSVRTFETETVGQVATGCTTPAGKAAATVSGARGNTGVRSLWINDRSTSLQTVVQCPFAPQRGLNLQLAVLPVSLANGFTVSLLSQSRLAFHLGVLANGAVQWYDGIKWTLLAPAGTVALGNWSLLRLQVPTDQLSVSVSIGDQVVGTGRPAGAAALDLSGYQLSSYGTATQGDEVYFDDLSVDETRGFETEPVGSVPTSCATPSGKSAATVSEARAHEGRRSLLVDDRSTTAQTVVVCPVVPQRGVDLEFAVHPVSLTNGFSFALLGALDGVAGQPRVVYHVAVFADGSVRWFDWLGWTALTPPGTVPTGSWSTLRLRVAPDQERAQVMVDGAAVGVLGPVGVRAVGSITGYQFASYGTATTGDQVFVDDLTPGAAVQLPPAGGSLLEVGPDVTVEQTTGSVLQMPHSAVSITGAAPELLTTYAAHGDASGAVGTRLSASTDVGRTWQRQDARNPFSNEQSFNFTRLRNGDLMAVLYHTFMTPNSQNRKADVVTAVSRDQGRTWTQRTGTMTSPQPMRPIDPHSSRPGRTMGGFVLVHNAVEDPDGTLYQSAYGYLDGDSKYRQILLASTDLGVNWSLRATIAVNPGLSADPRYEGFDEAAIERVADGSLLAVMRTGSFQPMYVSRSTDNGFHWTTPTLLRAGPAALTVTGIYPTLLSMPSGKLVLSIGRPGQSLLVSDDGNGATWTDPITIDYRNSGNGTIVATGPNQLVAFGDRGADWAPVRPAVPRIWSRIIDLSNAPGPGPADTVVP</sequence>
<protein>
    <recommendedName>
        <fullName evidence="3">Sialidase domain-containing protein</fullName>
    </recommendedName>
</protein>
<name>A0A7W9MU62_9ACTN</name>
<gene>
    <name evidence="4" type="ORF">HDA39_002594</name>
</gene>
<accession>A0A7W9MU62</accession>
<dbReference type="SUPFAM" id="SSF50939">
    <property type="entry name" value="Sialidases"/>
    <property type="match status" value="1"/>
</dbReference>
<dbReference type="EMBL" id="JACHMY010000001">
    <property type="protein sequence ID" value="MBB5835860.1"/>
    <property type="molecule type" value="Genomic_DNA"/>
</dbReference>
<organism evidence="4 5">
    <name type="scientific">Kribbella italica</name>
    <dbReference type="NCBI Taxonomy" id="1540520"/>
    <lineage>
        <taxon>Bacteria</taxon>
        <taxon>Bacillati</taxon>
        <taxon>Actinomycetota</taxon>
        <taxon>Actinomycetes</taxon>
        <taxon>Propionibacteriales</taxon>
        <taxon>Kribbellaceae</taxon>
        <taxon>Kribbella</taxon>
    </lineage>
</organism>
<dbReference type="CDD" id="cd15482">
    <property type="entry name" value="Sialidase_non-viral"/>
    <property type="match status" value="1"/>
</dbReference>
<dbReference type="InterPro" id="IPR011040">
    <property type="entry name" value="Sialidase"/>
</dbReference>
<dbReference type="Pfam" id="PF13088">
    <property type="entry name" value="BNR_2"/>
    <property type="match status" value="1"/>
</dbReference>
<evidence type="ECO:0000259" key="3">
    <source>
        <dbReference type="Pfam" id="PF13088"/>
    </source>
</evidence>
<dbReference type="AlphaFoldDB" id="A0A7W9MU62"/>
<dbReference type="Gene3D" id="2.120.10.10">
    <property type="match status" value="1"/>
</dbReference>
<comment type="caution">
    <text evidence="4">The sequence shown here is derived from an EMBL/GenBank/DDBJ whole genome shotgun (WGS) entry which is preliminary data.</text>
</comment>
<feature type="signal peptide" evidence="2">
    <location>
        <begin position="1"/>
        <end position="30"/>
    </location>
</feature>
<keyword evidence="5" id="KW-1185">Reference proteome</keyword>
<feature type="chain" id="PRO_5030647597" description="Sialidase domain-containing protein" evidence="2">
    <location>
        <begin position="31"/>
        <end position="789"/>
    </location>
</feature>
<dbReference type="InterPro" id="IPR036278">
    <property type="entry name" value="Sialidase_sf"/>
</dbReference>
<dbReference type="Proteomes" id="UP000549971">
    <property type="component" value="Unassembled WGS sequence"/>
</dbReference>
<evidence type="ECO:0000256" key="1">
    <source>
        <dbReference type="SAM" id="MobiDB-lite"/>
    </source>
</evidence>
<feature type="region of interest" description="Disordered" evidence="1">
    <location>
        <begin position="226"/>
        <end position="245"/>
    </location>
</feature>
<evidence type="ECO:0000313" key="4">
    <source>
        <dbReference type="EMBL" id="MBB5835860.1"/>
    </source>
</evidence>
<evidence type="ECO:0000256" key="2">
    <source>
        <dbReference type="SAM" id="SignalP"/>
    </source>
</evidence>